<dbReference type="InterPro" id="IPR036866">
    <property type="entry name" value="RibonucZ/Hydroxyglut_hydro"/>
</dbReference>
<dbReference type="PANTHER" id="PTHR30619:SF1">
    <property type="entry name" value="RECOMBINATION PROTEIN 2"/>
    <property type="match status" value="1"/>
</dbReference>
<evidence type="ECO:0000256" key="4">
    <source>
        <dbReference type="ARBA" id="ARBA00022989"/>
    </source>
</evidence>
<comment type="caution">
    <text evidence="11">The sequence shown here is derived from an EMBL/GenBank/DDBJ whole genome shotgun (WGS) entry which is preliminary data.</text>
</comment>
<comment type="catalytic activity">
    <reaction evidence="6">
        <text>3',5'-cyclic CMP + H2O = CMP + H(+)</text>
        <dbReference type="Rhea" id="RHEA:72675"/>
        <dbReference type="ChEBI" id="CHEBI:15377"/>
        <dbReference type="ChEBI" id="CHEBI:15378"/>
        <dbReference type="ChEBI" id="CHEBI:58003"/>
        <dbReference type="ChEBI" id="CHEBI:60377"/>
    </reaction>
    <physiologicalReaction direction="left-to-right" evidence="6">
        <dbReference type="Rhea" id="RHEA:72676"/>
    </physiologicalReaction>
</comment>
<dbReference type="PANTHER" id="PTHR30619">
    <property type="entry name" value="DNA INTERNALIZATION/COMPETENCE PROTEIN COMEC/REC2"/>
    <property type="match status" value="1"/>
</dbReference>
<feature type="transmembrane region" description="Helical" evidence="9">
    <location>
        <begin position="371"/>
        <end position="390"/>
    </location>
</feature>
<dbReference type="SMART" id="SM00849">
    <property type="entry name" value="Lactamase_B"/>
    <property type="match status" value="1"/>
</dbReference>
<feature type="transmembrane region" description="Helical" evidence="9">
    <location>
        <begin position="303"/>
        <end position="324"/>
    </location>
</feature>
<dbReference type="SUPFAM" id="SSF56281">
    <property type="entry name" value="Metallo-hydrolase/oxidoreductase"/>
    <property type="match status" value="1"/>
</dbReference>
<evidence type="ECO:0000256" key="9">
    <source>
        <dbReference type="SAM" id="Phobius"/>
    </source>
</evidence>
<proteinExistence type="predicted"/>
<dbReference type="InterPro" id="IPR052159">
    <property type="entry name" value="Competence_DNA_uptake"/>
</dbReference>
<dbReference type="EMBL" id="JBHTIU010000081">
    <property type="protein sequence ID" value="MFD0871486.1"/>
    <property type="molecule type" value="Genomic_DNA"/>
</dbReference>
<comment type="subcellular location">
    <subcellularLocation>
        <location evidence="1">Cell membrane</location>
        <topology evidence="1">Multi-pass membrane protein</topology>
    </subcellularLocation>
</comment>
<feature type="transmembrane region" description="Helical" evidence="9">
    <location>
        <begin position="495"/>
        <end position="512"/>
    </location>
</feature>
<dbReference type="InterPro" id="IPR035681">
    <property type="entry name" value="ComA-like_MBL"/>
</dbReference>
<evidence type="ECO:0000259" key="10">
    <source>
        <dbReference type="SMART" id="SM00849"/>
    </source>
</evidence>
<name>A0ABW3DDP0_9BACL</name>
<feature type="transmembrane region" description="Helical" evidence="9">
    <location>
        <begin position="542"/>
        <end position="558"/>
    </location>
</feature>
<comment type="function">
    <text evidence="7">Counteracts the endogenous Pycsar antiviral defense system. Phosphodiesterase that enables metal-dependent hydrolysis of host cyclic nucleotide Pycsar defense signals such as cCMP and cUMP.</text>
</comment>
<comment type="catalytic activity">
    <reaction evidence="8">
        <text>3',5'-cyclic UMP + H2O = UMP + H(+)</text>
        <dbReference type="Rhea" id="RHEA:70575"/>
        <dbReference type="ChEBI" id="CHEBI:15377"/>
        <dbReference type="ChEBI" id="CHEBI:15378"/>
        <dbReference type="ChEBI" id="CHEBI:57865"/>
        <dbReference type="ChEBI" id="CHEBI:184387"/>
    </reaction>
    <physiologicalReaction direction="left-to-right" evidence="8">
        <dbReference type="Rhea" id="RHEA:70576"/>
    </physiologicalReaction>
</comment>
<feature type="transmembrane region" description="Helical" evidence="9">
    <location>
        <begin position="273"/>
        <end position="297"/>
    </location>
</feature>
<feature type="transmembrane region" description="Helical" evidence="9">
    <location>
        <begin position="425"/>
        <end position="451"/>
    </location>
</feature>
<accession>A0ABW3DDP0</accession>
<dbReference type="NCBIfam" id="TIGR00361">
    <property type="entry name" value="ComEC_Rec2"/>
    <property type="match status" value="1"/>
</dbReference>
<dbReference type="Pfam" id="PF13567">
    <property type="entry name" value="DUF4131"/>
    <property type="match status" value="1"/>
</dbReference>
<sequence>MQLVYSRPLLTVACLWVIGGAAALQLEHIGIPLIAALLAVALTASLWLLKIPARKPLSLILVLFTSFSYIQWYDERNHSSLGEEWADAEVNISGQIISPVTVDGDRASFTVKVREISALSPLNSQEASDTLSPMPHLREKMQVSIRLVKPSEQAKASQWNRGNEIKLAGKLLLPSGARNFGGFDYRSYMRFQHVHWQITEKGTERIVVTESKHWDRMTVLRWNDQFRARLAGVLDGLFPDNQAGYMKGMLVGLREDLDPEQFQQFSQLGLTHILAISGLHVAVFTGAILTVLGWLGLTRETKLLIAILLLPFYIVVTGSAPSVVRAGIMAMMALYAARANKLKDGLSLVSLVGLLMIVWNPYYLVNVSFQLSFLVTIGLIVGVPRLNAFLPNRYPALSGALSVTLVAQAASFPLSVYYFNQFSLLSWLANFIVVPVVSLAVIPLGFVSLVIGSLWSTVGQWPAWVVVRINDLCFGLVDWLDGWRSFHLIWPSPSIWWMLAYYGLWAAIMIQANRVRQRRREANGPMLTVEPGTSEISHRRRLYALSAVLLLLLLYGYSPDFWKREGVIQFLDVGQGDSILIRTPEHRHILIDGGGTMRFSKPGEEWKQRSRPYEVGERLVVPLLKQRGVHRLDWLIISHADTDHIGGLQAVIEQIPVDRLLFNGSLKDNEGTRKLFQTALDKNIPMYAAEAGQNIPLDRYSALYLLYPDHKKDEGVSYSAEQNEHSVVFMLDMYQARVLFTGDVEKLGEYDILHSLKESRLGPHSGIDGAALEERLRPVDVLKVAHHGSKTSTTEQWLDYWQPHHAVISAGVNNPYRHPSPVVVERLESRGVNLFRTDLQGEVQMIIRKQGYRFRTMLQ</sequence>
<dbReference type="InterPro" id="IPR025405">
    <property type="entry name" value="DUF4131"/>
</dbReference>
<dbReference type="InterPro" id="IPR004797">
    <property type="entry name" value="Competence_ComEC/Rec2"/>
</dbReference>
<protein>
    <submittedName>
        <fullName evidence="11">DNA internalization-related competence protein ComEC/Rec2</fullName>
    </submittedName>
</protein>
<feature type="transmembrane region" description="Helical" evidence="9">
    <location>
        <begin position="397"/>
        <end position="419"/>
    </location>
</feature>
<dbReference type="InterPro" id="IPR001279">
    <property type="entry name" value="Metallo-B-lactamas"/>
</dbReference>
<evidence type="ECO:0000256" key="3">
    <source>
        <dbReference type="ARBA" id="ARBA00022692"/>
    </source>
</evidence>
<dbReference type="CDD" id="cd07731">
    <property type="entry name" value="ComA-like_MBL-fold"/>
    <property type="match status" value="1"/>
</dbReference>
<evidence type="ECO:0000256" key="6">
    <source>
        <dbReference type="ARBA" id="ARBA00034221"/>
    </source>
</evidence>
<dbReference type="Pfam" id="PF03772">
    <property type="entry name" value="Competence"/>
    <property type="match status" value="1"/>
</dbReference>
<feature type="domain" description="Metallo-beta-lactamase" evidence="10">
    <location>
        <begin position="575"/>
        <end position="786"/>
    </location>
</feature>
<evidence type="ECO:0000313" key="12">
    <source>
        <dbReference type="Proteomes" id="UP001597120"/>
    </source>
</evidence>
<dbReference type="NCBIfam" id="TIGR00360">
    <property type="entry name" value="ComEC_N-term"/>
    <property type="match status" value="1"/>
</dbReference>
<keyword evidence="12" id="KW-1185">Reference proteome</keyword>
<evidence type="ECO:0000256" key="5">
    <source>
        <dbReference type="ARBA" id="ARBA00023136"/>
    </source>
</evidence>
<keyword evidence="4 9" id="KW-1133">Transmembrane helix</keyword>
<feature type="transmembrane region" description="Helical" evidence="9">
    <location>
        <begin position="33"/>
        <end position="49"/>
    </location>
</feature>
<dbReference type="RefSeq" id="WP_379290576.1">
    <property type="nucleotide sequence ID" value="NZ_JBHTIU010000081.1"/>
</dbReference>
<evidence type="ECO:0000256" key="8">
    <source>
        <dbReference type="ARBA" id="ARBA00048505"/>
    </source>
</evidence>
<feature type="transmembrane region" description="Helical" evidence="9">
    <location>
        <begin position="345"/>
        <end position="365"/>
    </location>
</feature>
<keyword evidence="5 9" id="KW-0472">Membrane</keyword>
<dbReference type="InterPro" id="IPR004477">
    <property type="entry name" value="ComEC_N"/>
</dbReference>
<evidence type="ECO:0000256" key="7">
    <source>
        <dbReference type="ARBA" id="ARBA00034301"/>
    </source>
</evidence>
<keyword evidence="3 9" id="KW-0812">Transmembrane</keyword>
<evidence type="ECO:0000256" key="2">
    <source>
        <dbReference type="ARBA" id="ARBA00022475"/>
    </source>
</evidence>
<dbReference type="Proteomes" id="UP001597120">
    <property type="component" value="Unassembled WGS sequence"/>
</dbReference>
<dbReference type="Pfam" id="PF00753">
    <property type="entry name" value="Lactamase_B"/>
    <property type="match status" value="1"/>
</dbReference>
<evidence type="ECO:0000313" key="11">
    <source>
        <dbReference type="EMBL" id="MFD0871486.1"/>
    </source>
</evidence>
<reference evidence="12" key="1">
    <citation type="journal article" date="2019" name="Int. J. Syst. Evol. Microbiol.">
        <title>The Global Catalogue of Microorganisms (GCM) 10K type strain sequencing project: providing services to taxonomists for standard genome sequencing and annotation.</title>
        <authorList>
            <consortium name="The Broad Institute Genomics Platform"/>
            <consortium name="The Broad Institute Genome Sequencing Center for Infectious Disease"/>
            <person name="Wu L."/>
            <person name="Ma J."/>
        </authorList>
    </citation>
    <scope>NUCLEOTIDE SEQUENCE [LARGE SCALE GENOMIC DNA]</scope>
    <source>
        <strain evidence="12">CCUG 57263</strain>
    </source>
</reference>
<dbReference type="Gene3D" id="3.60.15.10">
    <property type="entry name" value="Ribonuclease Z/Hydroxyacylglutathione hydrolase-like"/>
    <property type="match status" value="1"/>
</dbReference>
<gene>
    <name evidence="11" type="ORF">ACFQ03_20305</name>
</gene>
<evidence type="ECO:0000256" key="1">
    <source>
        <dbReference type="ARBA" id="ARBA00004651"/>
    </source>
</evidence>
<keyword evidence="2" id="KW-1003">Cell membrane</keyword>
<organism evidence="11 12">
    <name type="scientific">Paenibacillus residui</name>
    <dbReference type="NCBI Taxonomy" id="629724"/>
    <lineage>
        <taxon>Bacteria</taxon>
        <taxon>Bacillati</taxon>
        <taxon>Bacillota</taxon>
        <taxon>Bacilli</taxon>
        <taxon>Bacillales</taxon>
        <taxon>Paenibacillaceae</taxon>
        <taxon>Paenibacillus</taxon>
    </lineage>
</organism>